<keyword evidence="5" id="KW-0539">Nucleus</keyword>
<dbReference type="SMART" id="SM00717">
    <property type="entry name" value="SANT"/>
    <property type="match status" value="2"/>
</dbReference>
<reference evidence="10" key="4">
    <citation type="submission" date="2018-07" db="EMBL/GenBank/DDBJ databases">
        <title>WGS assembly of Glycine max.</title>
        <authorList>
            <person name="Schmutz J."/>
            <person name="Cannon S."/>
            <person name="Schlueter J."/>
            <person name="Ma J."/>
            <person name="Mitros T."/>
            <person name="Nelson W."/>
            <person name="Hyten D."/>
            <person name="Song Q."/>
            <person name="Thelen J."/>
            <person name="Cheng J."/>
            <person name="Xu D."/>
            <person name="Hellsten U."/>
            <person name="May G."/>
            <person name="Yu Y."/>
            <person name="Sakurai T."/>
            <person name="Umezawa T."/>
            <person name="Bhattacharyya M."/>
            <person name="Sandhu D."/>
            <person name="Valliyodan B."/>
            <person name="Lindquist E."/>
            <person name="Peto M."/>
            <person name="Grant D."/>
            <person name="Shu S."/>
            <person name="Goodstein D."/>
            <person name="Barry K."/>
            <person name="Futrell-Griggs M."/>
            <person name="Abernathy B."/>
            <person name="Du J."/>
            <person name="Tian Z."/>
            <person name="Zhu L."/>
            <person name="Gill N."/>
            <person name="Joshi T."/>
            <person name="Libault M."/>
            <person name="Sethuraman A."/>
            <person name="Zhang X."/>
            <person name="Shinozaki K."/>
            <person name="Nguyen H."/>
            <person name="Wing R."/>
            <person name="Cregan P."/>
            <person name="Specht J."/>
            <person name="Grimwood J."/>
            <person name="Rokhsar D."/>
            <person name="Stacey G."/>
            <person name="Shoemaker R."/>
            <person name="Jackson S."/>
        </authorList>
    </citation>
    <scope>NUCLEOTIDE SEQUENCE</scope>
    <source>
        <tissue evidence="10">Callus</tissue>
    </source>
</reference>
<dbReference type="EMBL" id="CM000844">
    <property type="protein sequence ID" value="KRH31100.1"/>
    <property type="molecule type" value="Genomic_DNA"/>
</dbReference>
<evidence type="ECO:0000259" key="8">
    <source>
        <dbReference type="PROSITE" id="PS51294"/>
    </source>
</evidence>
<dbReference type="FunFam" id="1.10.10.60:FF:000154">
    <property type="entry name" value="Transcription factor SRM1"/>
    <property type="match status" value="1"/>
</dbReference>
<dbReference type="Gramene" id="KRH31102">
    <property type="protein sequence ID" value="KRH31102"/>
    <property type="gene ID" value="GLYMA_11G227200"/>
</dbReference>
<feature type="non-terminal residue" evidence="9">
    <location>
        <position position="299"/>
    </location>
</feature>
<dbReference type="FunFam" id="1.10.10.60:FF:000009">
    <property type="entry name" value="transcription factor MYB1R1"/>
    <property type="match status" value="1"/>
</dbReference>
<dbReference type="PROSITE" id="PS51294">
    <property type="entry name" value="HTH_MYB"/>
    <property type="match status" value="1"/>
</dbReference>
<reference evidence="9" key="2">
    <citation type="journal article" date="2015" name="BMC Genomics">
        <title>Soybean transcription factor ORFeome associated with drought resistance: a valuable resource to accelerate research on abiotic stress resistance.</title>
        <authorList>
            <person name="Chai C."/>
            <person name="Wang Y."/>
            <person name="Joshi T."/>
            <person name="Valliyodan B."/>
            <person name="Prince S."/>
            <person name="Michel L."/>
            <person name="Xu D."/>
            <person name="Nguyen H.T."/>
        </authorList>
    </citation>
    <scope>NUCLEOTIDE SEQUENCE</scope>
</reference>
<dbReference type="InterPro" id="IPR009057">
    <property type="entry name" value="Homeodomain-like_sf"/>
</dbReference>
<dbReference type="InterPro" id="IPR017930">
    <property type="entry name" value="Myb_dom"/>
</dbReference>
<dbReference type="InterPro" id="IPR006447">
    <property type="entry name" value="Myb_dom_plants"/>
</dbReference>
<dbReference type="PANTHER" id="PTHR44042:SF6">
    <property type="entry name" value="DUPLICATED HOMEODOMAIN-LIKE SUPERFAMILY PROTEIN"/>
    <property type="match status" value="1"/>
</dbReference>
<evidence type="ECO:0000256" key="5">
    <source>
        <dbReference type="ARBA" id="ARBA00023242"/>
    </source>
</evidence>
<dbReference type="InterPro" id="IPR001005">
    <property type="entry name" value="SANT/Myb"/>
</dbReference>
<dbReference type="EnsemblPlants" id="KRH31101">
    <property type="protein sequence ID" value="KRH31101"/>
    <property type="gene ID" value="GLYMA_11G227200"/>
</dbReference>
<evidence type="ECO:0000313" key="10">
    <source>
        <dbReference type="EMBL" id="KRH31100.1"/>
    </source>
</evidence>
<keyword evidence="4" id="KW-0804">Transcription</keyword>
<evidence type="ECO:0000256" key="2">
    <source>
        <dbReference type="ARBA" id="ARBA00023015"/>
    </source>
</evidence>
<organism evidence="9">
    <name type="scientific">Glycine max</name>
    <name type="common">Soybean</name>
    <name type="synonym">Glycine hispida</name>
    <dbReference type="NCBI Taxonomy" id="3847"/>
    <lineage>
        <taxon>Eukaryota</taxon>
        <taxon>Viridiplantae</taxon>
        <taxon>Streptophyta</taxon>
        <taxon>Embryophyta</taxon>
        <taxon>Tracheophyta</taxon>
        <taxon>Spermatophyta</taxon>
        <taxon>Magnoliopsida</taxon>
        <taxon>eudicotyledons</taxon>
        <taxon>Gunneridae</taxon>
        <taxon>Pentapetalae</taxon>
        <taxon>rosids</taxon>
        <taxon>fabids</taxon>
        <taxon>Fabales</taxon>
        <taxon>Fabaceae</taxon>
        <taxon>Papilionoideae</taxon>
        <taxon>50 kb inversion clade</taxon>
        <taxon>NPAAA clade</taxon>
        <taxon>indigoferoid/millettioid clade</taxon>
        <taxon>Phaseoleae</taxon>
        <taxon>Glycine</taxon>
        <taxon>Glycine subgen. Soja</taxon>
    </lineage>
</organism>
<dbReference type="EnsemblPlants" id="KRH31104">
    <property type="protein sequence ID" value="KRH31104"/>
    <property type="gene ID" value="GLYMA_11G227200"/>
</dbReference>
<reference evidence="10 11" key="1">
    <citation type="journal article" date="2010" name="Nature">
        <title>Genome sequence of the palaeopolyploid soybean.</title>
        <authorList>
            <person name="Schmutz J."/>
            <person name="Cannon S.B."/>
            <person name="Schlueter J."/>
            <person name="Ma J."/>
            <person name="Mitros T."/>
            <person name="Nelson W."/>
            <person name="Hyten D.L."/>
            <person name="Song Q."/>
            <person name="Thelen J.J."/>
            <person name="Cheng J."/>
            <person name="Xu D."/>
            <person name="Hellsten U."/>
            <person name="May G.D."/>
            <person name="Yu Y."/>
            <person name="Sakurai T."/>
            <person name="Umezawa T."/>
            <person name="Bhattacharyya M.K."/>
            <person name="Sandhu D."/>
            <person name="Valliyodan B."/>
            <person name="Lindquist E."/>
            <person name="Peto M."/>
            <person name="Grant D."/>
            <person name="Shu S."/>
            <person name="Goodstein D."/>
            <person name="Barry K."/>
            <person name="Futrell-Griggs M."/>
            <person name="Abernathy B."/>
            <person name="Du J."/>
            <person name="Tian Z."/>
            <person name="Zhu L."/>
            <person name="Gill N."/>
            <person name="Joshi T."/>
            <person name="Libault M."/>
            <person name="Sethuraman A."/>
            <person name="Zhang X.-C."/>
            <person name="Shinozaki K."/>
            <person name="Nguyen H.T."/>
            <person name="Wing R.A."/>
            <person name="Cregan P."/>
            <person name="Specht J."/>
            <person name="Grimwood J."/>
            <person name="Rokhsar D."/>
            <person name="Stacey G."/>
            <person name="Shoemaker R.C."/>
            <person name="Jackson S.A."/>
        </authorList>
    </citation>
    <scope>NUCLEOTIDE SEQUENCE [LARGE SCALE GENOMIC DNA]</scope>
    <source>
        <strain evidence="11">cv. Williams 82</strain>
        <tissue evidence="10">Callus</tissue>
    </source>
</reference>
<evidence type="ECO:0000313" key="9">
    <source>
        <dbReference type="EMBL" id="ALA09224.1"/>
    </source>
</evidence>
<dbReference type="GeneID" id="100788982"/>
<dbReference type="OMA" id="FTEWTRE"/>
<gene>
    <name evidence="11" type="primary">LOC100788982</name>
    <name evidence="9" type="ORF">Glyma11g34930.7</name>
    <name evidence="10" type="ORF">GLYMA_11G227200</name>
</gene>
<feature type="domain" description="Myb-like" evidence="6">
    <location>
        <begin position="119"/>
        <end position="171"/>
    </location>
</feature>
<dbReference type="SUPFAM" id="SSF46689">
    <property type="entry name" value="Homeodomain-like"/>
    <property type="match status" value="2"/>
</dbReference>
<keyword evidence="3" id="KW-0238">DNA-binding</keyword>
<dbReference type="EMBL" id="CM000844">
    <property type="protein sequence ID" value="KRH31101.1"/>
    <property type="molecule type" value="Genomic_DNA"/>
</dbReference>
<keyword evidence="2" id="KW-0805">Transcription regulation</keyword>
<dbReference type="Gramene" id="KRH31100">
    <property type="protein sequence ID" value="KRH31100"/>
    <property type="gene ID" value="GLYMA_11G227200"/>
</dbReference>
<dbReference type="PROSITE" id="PS50090">
    <property type="entry name" value="MYB_LIKE"/>
    <property type="match status" value="1"/>
</dbReference>
<dbReference type="GO" id="GO:0005634">
    <property type="term" value="C:nucleus"/>
    <property type="evidence" value="ECO:0007669"/>
    <property type="project" value="UniProtKB-SubCell"/>
</dbReference>
<dbReference type="Gramene" id="KRH31103">
    <property type="protein sequence ID" value="KRH31103"/>
    <property type="gene ID" value="GLYMA_11G227200"/>
</dbReference>
<keyword evidence="12" id="KW-1185">Reference proteome</keyword>
<evidence type="ECO:0000256" key="3">
    <source>
        <dbReference type="ARBA" id="ARBA00023125"/>
    </source>
</evidence>
<dbReference type="EnsemblPlants" id="KRH31102">
    <property type="protein sequence ID" value="KRH31102"/>
    <property type="gene ID" value="GLYMA_11G227200"/>
</dbReference>
<dbReference type="eggNOG" id="KOG0724">
    <property type="taxonomic scope" value="Eukaryota"/>
</dbReference>
<dbReference type="NCBIfam" id="TIGR01557">
    <property type="entry name" value="myb_SHAQKYF"/>
    <property type="match status" value="1"/>
</dbReference>
<dbReference type="AlphaFoldDB" id="A0A0K2CTD4"/>
<evidence type="ECO:0000259" key="6">
    <source>
        <dbReference type="PROSITE" id="PS50090"/>
    </source>
</evidence>
<proteinExistence type="evidence at transcript level"/>
<dbReference type="InterPro" id="IPR017884">
    <property type="entry name" value="SANT_dom"/>
</dbReference>
<dbReference type="PANTHER" id="PTHR44042">
    <property type="entry name" value="DUPLICATED HOMEODOMAIN-LIKE SUPERFAMILY PROTEIN-RELATED"/>
    <property type="match status" value="1"/>
</dbReference>
<dbReference type="Proteomes" id="UP000008827">
    <property type="component" value="Chromosome 11"/>
</dbReference>
<reference evidence="11" key="3">
    <citation type="submission" date="2018-02" db="UniProtKB">
        <authorList>
            <consortium name="EnsemblPlants"/>
        </authorList>
    </citation>
    <scope>IDENTIFICATION</scope>
    <source>
        <strain evidence="11">Williams 82</strain>
    </source>
</reference>
<dbReference type="EMBL" id="CM000844">
    <property type="protein sequence ID" value="KRH31102.1"/>
    <property type="molecule type" value="Genomic_DNA"/>
</dbReference>
<dbReference type="RefSeq" id="XP_006591377.1">
    <property type="nucleotide sequence ID" value="XM_006591314.4"/>
</dbReference>
<protein>
    <submittedName>
        <fullName evidence="9">MYB/HD-like transcription factor</fullName>
    </submittedName>
</protein>
<dbReference type="OrthoDB" id="118550at2759"/>
<dbReference type="CDD" id="cd00167">
    <property type="entry name" value="SANT"/>
    <property type="match status" value="2"/>
</dbReference>
<evidence type="ECO:0000313" key="12">
    <source>
        <dbReference type="Proteomes" id="UP000008827"/>
    </source>
</evidence>
<dbReference type="Gramene" id="KRH31101">
    <property type="protein sequence ID" value="KRH31101"/>
    <property type="gene ID" value="GLYMA_11G227200"/>
</dbReference>
<dbReference type="PROSITE" id="PS51293">
    <property type="entry name" value="SANT"/>
    <property type="match status" value="1"/>
</dbReference>
<dbReference type="ExpressionAtlas" id="A0A0K2CTD4">
    <property type="expression patterns" value="baseline and differential"/>
</dbReference>
<dbReference type="Gene3D" id="1.10.10.60">
    <property type="entry name" value="Homeodomain-like"/>
    <property type="match status" value="2"/>
</dbReference>
<evidence type="ECO:0000259" key="7">
    <source>
        <dbReference type="PROSITE" id="PS51293"/>
    </source>
</evidence>
<dbReference type="Pfam" id="PF00249">
    <property type="entry name" value="Myb_DNA-binding"/>
    <property type="match status" value="2"/>
</dbReference>
<evidence type="ECO:0000313" key="11">
    <source>
        <dbReference type="EnsemblPlants" id="KRH31100"/>
    </source>
</evidence>
<feature type="domain" description="HTH myb-type" evidence="8">
    <location>
        <begin position="119"/>
        <end position="175"/>
    </location>
</feature>
<dbReference type="EnsemblPlants" id="KRH31100">
    <property type="protein sequence ID" value="KRH31100"/>
    <property type="gene ID" value="GLYMA_11G227200"/>
</dbReference>
<dbReference type="Gramene" id="KRH31104">
    <property type="protein sequence ID" value="KRH31104"/>
    <property type="gene ID" value="GLYMA_11G227200"/>
</dbReference>
<feature type="domain" description="SANT" evidence="7">
    <location>
        <begin position="127"/>
        <end position="175"/>
    </location>
</feature>
<evidence type="ECO:0000256" key="1">
    <source>
        <dbReference type="ARBA" id="ARBA00004123"/>
    </source>
</evidence>
<dbReference type="EMBL" id="KT031200">
    <property type="protein sequence ID" value="ALA09224.1"/>
    <property type="molecule type" value="mRNA"/>
</dbReference>
<dbReference type="RefSeq" id="XP_014619719.1">
    <property type="nucleotide sequence ID" value="XM_014764233.3"/>
</dbReference>
<dbReference type="GO" id="GO:0003677">
    <property type="term" value="F:DNA binding"/>
    <property type="evidence" value="ECO:0007669"/>
    <property type="project" value="UniProtKB-KW"/>
</dbReference>
<sequence length="299" mass="34643">MEFETSYPTCFMSNSSWFSQEGQFTEWTREENKKFESALAIYDKDTPDRWLRVAAMLPGKTVYDVIKQYRELEEDVCEIEAGRIPVPGYPTSSLTLEMVDNQCYDACRKKPATLRSSDQERKKGVPWTEEEHRRFLMGLLKYGKGDWRNISRNFVVTKTPTQVASHAQKYYIRQKLSGGKDNKRRPSIHDITIVNLTSDQEKPLLFNDESHMTSEQQKLTSMPKVQLEWRINHHNNGGSNYDMFVSPNSSGISSKTLKLQGQDFYECAFHETYAKLKNTGFRTASRDFNKEAIFGIHAL</sequence>
<dbReference type="PaxDb" id="3847-GLYMA11G34930.6"/>
<dbReference type="EMBL" id="CM000844">
    <property type="protein sequence ID" value="KRH31104.1"/>
    <property type="molecule type" value="Genomic_DNA"/>
</dbReference>
<name>A0A0K2CTD4_SOYBN</name>
<evidence type="ECO:0000256" key="4">
    <source>
        <dbReference type="ARBA" id="ARBA00023163"/>
    </source>
</evidence>
<comment type="subcellular location">
    <subcellularLocation>
        <location evidence="1">Nucleus</location>
    </subcellularLocation>
</comment>
<dbReference type="EMBL" id="CM000844">
    <property type="protein sequence ID" value="KRH31103.1"/>
    <property type="molecule type" value="Genomic_DNA"/>
</dbReference>
<accession>A0A0K2CTD4</accession>
<dbReference type="EnsemblPlants" id="KRH31103">
    <property type="protein sequence ID" value="KRH31103"/>
    <property type="gene ID" value="GLYMA_11G227200"/>
</dbReference>